<accession>E0NSV8</accession>
<dbReference type="BioCyc" id="PMAR862515-HMP:GMOO-1333-MONOMER"/>
<dbReference type="AlphaFoldDB" id="E0NSV8"/>
<name>E0NSV8_9BACT</name>
<evidence type="ECO:0000313" key="2">
    <source>
        <dbReference type="Proteomes" id="UP000004394"/>
    </source>
</evidence>
<dbReference type="HOGENOM" id="CLU_2194573_0_0_10"/>
<dbReference type="PROSITE" id="PS51257">
    <property type="entry name" value="PROKAR_LIPOPROTEIN"/>
    <property type="match status" value="1"/>
</dbReference>
<dbReference type="RefSeq" id="WP_006949330.1">
    <property type="nucleotide sequence ID" value="NZ_BAJI01000003.1"/>
</dbReference>
<protein>
    <submittedName>
        <fullName evidence="1">Uncharacterized protein</fullName>
    </submittedName>
</protein>
<reference evidence="1" key="1">
    <citation type="submission" date="2010-07" db="EMBL/GenBank/DDBJ databases">
        <authorList>
            <person name="Muzny D."/>
            <person name="Qin X."/>
            <person name="Deng J."/>
            <person name="Jiang H."/>
            <person name="Liu Y."/>
            <person name="Qu J."/>
            <person name="Song X.-Z."/>
            <person name="Zhang L."/>
            <person name="Thornton R."/>
            <person name="Coyle M."/>
            <person name="Francisco L."/>
            <person name="Jackson L."/>
            <person name="Javaid M."/>
            <person name="Korchina V."/>
            <person name="Kovar C."/>
            <person name="Mata R."/>
            <person name="Mathew T."/>
            <person name="Ngo R."/>
            <person name="Nguyen L."/>
            <person name="Nguyen N."/>
            <person name="Okwuonu G."/>
            <person name="Ongeri F."/>
            <person name="Pham C."/>
            <person name="Simmons D."/>
            <person name="Wilczek-Boney K."/>
            <person name="Hale W."/>
            <person name="Jakkamsetti A."/>
            <person name="Pham P."/>
            <person name="Ruth R."/>
            <person name="San Lucas F."/>
            <person name="Warren J."/>
            <person name="Zhang J."/>
            <person name="Zhao Z."/>
            <person name="Zhou C."/>
            <person name="Zhu D."/>
            <person name="Lee S."/>
            <person name="Bess C."/>
            <person name="Blankenburg K."/>
            <person name="Forbes L."/>
            <person name="Fu Q."/>
            <person name="Gubbala S."/>
            <person name="Hirani K."/>
            <person name="Jayaseelan J.C."/>
            <person name="Lara F."/>
            <person name="Munidasa M."/>
            <person name="Palculict T."/>
            <person name="Patil S."/>
            <person name="Pu L.-L."/>
            <person name="Saada N."/>
            <person name="Tang L."/>
            <person name="Weissenberger G."/>
            <person name="Zhu Y."/>
            <person name="Hemphill L."/>
            <person name="Shang Y."/>
            <person name="Youmans B."/>
            <person name="Ayvaz T."/>
            <person name="Ross M."/>
            <person name="Santibanez J."/>
            <person name="Aqrawi P."/>
            <person name="Gross S."/>
            <person name="Joshi V."/>
            <person name="Fowler G."/>
            <person name="Nazareth L."/>
            <person name="Reid J."/>
            <person name="Worley K."/>
            <person name="Petrosino J."/>
            <person name="Highlander S."/>
            <person name="Gibbs R."/>
        </authorList>
    </citation>
    <scope>NUCLEOTIDE SEQUENCE [LARGE SCALE GENOMIC DNA]</scope>
    <source>
        <strain evidence="1">DSM 16973</strain>
    </source>
</reference>
<sequence>MRIRKILIFISLALVLLGCENKLFKGFLVYKEYTPGHMDDTEPIVVQEATFVPVRPVIVPHRHVPQYVPSSWIFYVANKDEVRRFDVDSLTYTRHKVGERIVMDFK</sequence>
<comment type="caution">
    <text evidence="1">The sequence shown here is derived from an EMBL/GenBank/DDBJ whole genome shotgun (WGS) entry which is preliminary data.</text>
</comment>
<dbReference type="STRING" id="862515.HMPREF0658_1310"/>
<dbReference type="Proteomes" id="UP000004394">
    <property type="component" value="Unassembled WGS sequence"/>
</dbReference>
<gene>
    <name evidence="1" type="ORF">HMPREF0658_1310</name>
</gene>
<dbReference type="EMBL" id="AEEI01000043">
    <property type="protein sequence ID" value="EFM01822.1"/>
    <property type="molecule type" value="Genomic_DNA"/>
</dbReference>
<dbReference type="OrthoDB" id="9970868at2"/>
<keyword evidence="2" id="KW-1185">Reference proteome</keyword>
<evidence type="ECO:0000313" key="1">
    <source>
        <dbReference type="EMBL" id="EFM01822.1"/>
    </source>
</evidence>
<organism evidence="1 2">
    <name type="scientific">Hoylesella marshii DSM 16973 = JCM 13450</name>
    <dbReference type="NCBI Taxonomy" id="862515"/>
    <lineage>
        <taxon>Bacteria</taxon>
        <taxon>Pseudomonadati</taxon>
        <taxon>Bacteroidota</taxon>
        <taxon>Bacteroidia</taxon>
        <taxon>Bacteroidales</taxon>
        <taxon>Prevotellaceae</taxon>
        <taxon>Hoylesella</taxon>
    </lineage>
</organism>
<proteinExistence type="predicted"/>